<accession>A0A2V2VMS7</accession>
<dbReference type="SMR" id="A0A2V2VMS7"/>
<dbReference type="VEuPathDB" id="TriTrypDB:TCDM_02218"/>
<evidence type="ECO:0000313" key="5">
    <source>
        <dbReference type="Proteomes" id="UP000246078"/>
    </source>
</evidence>
<gene>
    <name evidence="4" type="ORF">C3747_241g25</name>
    <name evidence="3" type="ORF">ECC02_008696</name>
</gene>
<dbReference type="VEuPathDB" id="TriTrypDB:TcCLB.510285.80"/>
<dbReference type="VEuPathDB" id="TriTrypDB:TcG_03168"/>
<feature type="coiled-coil region" evidence="1">
    <location>
        <begin position="107"/>
        <end position="197"/>
    </location>
</feature>
<dbReference type="VEuPathDB" id="TriTrypDB:BCY84_11685"/>
<reference evidence="4 5" key="1">
    <citation type="journal article" date="2018" name="Microb. Genom.">
        <title>Expanding an expanded genome: long-read sequencing of Trypanosoma cruzi.</title>
        <authorList>
            <person name="Berna L."/>
            <person name="Rodriguez M."/>
            <person name="Chiribao M.L."/>
            <person name="Parodi-Talice A."/>
            <person name="Pita S."/>
            <person name="Rijo G."/>
            <person name="Alvarez-Valin F."/>
            <person name="Robello C."/>
        </authorList>
    </citation>
    <scope>NUCLEOTIDE SEQUENCE [LARGE SCALE GENOMIC DNA]</scope>
    <source>
        <strain evidence="4 5">TCC</strain>
    </source>
</reference>
<dbReference type="OrthoDB" id="248410at2759"/>
<dbReference type="EMBL" id="JABDHM010000098">
    <property type="protein sequence ID" value="KAF5218390.1"/>
    <property type="molecule type" value="Genomic_DNA"/>
</dbReference>
<feature type="region of interest" description="Disordered" evidence="2">
    <location>
        <begin position="761"/>
        <end position="851"/>
    </location>
</feature>
<dbReference type="VEuPathDB" id="TriTrypDB:C4B63_40g94"/>
<evidence type="ECO:0000313" key="3">
    <source>
        <dbReference type="EMBL" id="KAF5218390.1"/>
    </source>
</evidence>
<reference evidence="3" key="3">
    <citation type="submission" date="2020-04" db="EMBL/GenBank/DDBJ databases">
        <authorList>
            <person name="Diaz Viraque F."/>
        </authorList>
    </citation>
    <scope>NUCLEOTIDE SEQUENCE</scope>
    <source>
        <strain evidence="3">Berenice</strain>
    </source>
</reference>
<dbReference type="OMA" id="CKDRETR"/>
<feature type="coiled-coil region" evidence="1">
    <location>
        <begin position="530"/>
        <end position="722"/>
    </location>
</feature>
<feature type="compositionally biased region" description="Low complexity" evidence="2">
    <location>
        <begin position="836"/>
        <end position="845"/>
    </location>
</feature>
<evidence type="ECO:0000313" key="4">
    <source>
        <dbReference type="EMBL" id="PWU97620.1"/>
    </source>
</evidence>
<feature type="coiled-coil region" evidence="1">
    <location>
        <begin position="222"/>
        <end position="249"/>
    </location>
</feature>
<protein>
    <submittedName>
        <fullName evidence="4">Uncharacterized protein</fullName>
    </submittedName>
</protein>
<feature type="compositionally biased region" description="Basic and acidic residues" evidence="2">
    <location>
        <begin position="805"/>
        <end position="817"/>
    </location>
</feature>
<dbReference type="VEuPathDB" id="TriTrypDB:TcBrA4_0025660"/>
<feature type="coiled-coil region" evidence="1">
    <location>
        <begin position="12"/>
        <end position="47"/>
    </location>
</feature>
<dbReference type="EMBL" id="PRFC01000241">
    <property type="protein sequence ID" value="PWU97620.1"/>
    <property type="molecule type" value="Genomic_DNA"/>
</dbReference>
<evidence type="ECO:0000256" key="2">
    <source>
        <dbReference type="SAM" id="MobiDB-lite"/>
    </source>
</evidence>
<proteinExistence type="predicted"/>
<dbReference type="Proteomes" id="UP000583944">
    <property type="component" value="Unassembled WGS sequence"/>
</dbReference>
<dbReference type="VEuPathDB" id="TriTrypDB:TcYC6_0006060"/>
<dbReference type="VEuPathDB" id="TriTrypDB:TCSYLVIO_008227"/>
<dbReference type="VEuPathDB" id="TriTrypDB:TcCL_NonESM01721"/>
<dbReference type="Proteomes" id="UP000246078">
    <property type="component" value="Unassembled WGS sequence"/>
</dbReference>
<evidence type="ECO:0000256" key="1">
    <source>
        <dbReference type="SAM" id="Coils"/>
    </source>
</evidence>
<keyword evidence="1" id="KW-0175">Coiled coil</keyword>
<reference evidence="3 6" key="2">
    <citation type="journal article" date="2019" name="Genome Biol. Evol.">
        <title>Nanopore Sequencing Significantly Improves Genome Assembly of the Protozoan Parasite Trypanosoma cruzi.</title>
        <authorList>
            <person name="Diaz-Viraque F."/>
            <person name="Pita S."/>
            <person name="Greif G."/>
            <person name="de Souza R.C.M."/>
            <person name="Iraola G."/>
            <person name="Robello C."/>
        </authorList>
    </citation>
    <scope>NUCLEOTIDE SEQUENCE [LARGE SCALE GENOMIC DNA]</scope>
    <source>
        <strain evidence="3 6">Berenice</strain>
    </source>
</reference>
<dbReference type="AlphaFoldDB" id="A0A2V2VMS7"/>
<dbReference type="VEuPathDB" id="TriTrypDB:TcCLB.504827.150"/>
<name>A0A2V2VMS7_TRYCR</name>
<dbReference type="VEuPathDB" id="TriTrypDB:C3747_241g25"/>
<dbReference type="VEuPathDB" id="TriTrypDB:ECC02_008696"/>
<dbReference type="VEuPathDB" id="TriTrypDB:Tc_MARK_7166"/>
<sequence>MPSKKKGGANDSEKAELLRQAELRKLAEEQERLRRLESEARQRLEEEWRRALDNERQREMDIHRAITERELRLAFEIREQALNEALECKDRETRELRAKLSGMQLGVDNMMQERESALRRVAMLGNELELAQMRSVEAENQLEEKMRVSREQLWDVERLREESVNAYRELKLDYERLKRLHEELQVQFNALQEAQNTDALTIDARLAHAHPQSTDAETALLLKVLNEEVEKYRETARLLQSELERKGRDDEKGSVLISLLNSQLEASRDECKRLHEVSTGRRVELEGVQSLLDAEREKTKSLYRELDTAHAEATVERRQFTLEIGVHKAQVGELTKNLENVSAELVELKTQFDTHRARAAEREQYDFQVNVSLKGEVEQLKKDLTKMAEELRITGDDAYTKKALLRAEIESLKVRLQKLQENAEKNERESFETIAVLRATNERLKEEKETLVRTTEESTRRMRDDMIEVCAARDAFKALADELKAQKEEVERDLFEKLLRMTANHDRLHEELQQTAVKYAAREKEYVENAIFLNAEKETLKTKVEELSEKLAQRAQEHACHVQSISEEINSLKLKSETQIKAHKSARLAEEERASRAEAEVQSLKQQVKRMERQMAMKQTEREGAERAMKGEIRVLQQELNAAKRTIERFECALGDTSYKSLCEANERMRRDLEQQREKVAVLNETIASMKVESTIMETYKEKMLADQNEQYARRIQEQEKLRQMMNPLFFELRSIVERNGLAGSLRRDLDAFDDHLRRSTATTGQEKRNIASSPSLTGKAVVATETTGPAPSADDGYRTLPAVGDRRGTHGSDSEGYRLFPRKPVSTVPQKQHHQQQQQSSSTHELPTIF</sequence>
<feature type="compositionally biased region" description="Polar residues" evidence="2">
    <location>
        <begin position="761"/>
        <end position="777"/>
    </location>
</feature>
<organism evidence="4 5">
    <name type="scientific">Trypanosoma cruzi</name>
    <dbReference type="NCBI Taxonomy" id="5693"/>
    <lineage>
        <taxon>Eukaryota</taxon>
        <taxon>Discoba</taxon>
        <taxon>Euglenozoa</taxon>
        <taxon>Kinetoplastea</taxon>
        <taxon>Metakinetoplastina</taxon>
        <taxon>Trypanosomatida</taxon>
        <taxon>Trypanosomatidae</taxon>
        <taxon>Trypanosoma</taxon>
        <taxon>Schizotrypanum</taxon>
    </lineage>
</organism>
<comment type="caution">
    <text evidence="4">The sequence shown here is derived from an EMBL/GenBank/DDBJ whole genome shotgun (WGS) entry which is preliminary data.</text>
</comment>
<feature type="coiled-coil region" evidence="1">
    <location>
        <begin position="331"/>
        <end position="500"/>
    </location>
</feature>
<evidence type="ECO:0000313" key="6">
    <source>
        <dbReference type="Proteomes" id="UP000583944"/>
    </source>
</evidence>